<dbReference type="InterPro" id="IPR053451">
    <property type="entry name" value="Phenazine_biosynth_oxidase"/>
</dbReference>
<dbReference type="GO" id="GO:0008615">
    <property type="term" value="P:pyridoxine biosynthetic process"/>
    <property type="evidence" value="ECO:0007669"/>
    <property type="project" value="InterPro"/>
</dbReference>
<feature type="binding site" evidence="5">
    <location>
        <position position="178"/>
    </location>
    <ligand>
        <name>FMN</name>
        <dbReference type="ChEBI" id="CHEBI:58210"/>
    </ligand>
</feature>
<dbReference type="Proteomes" id="UP000289482">
    <property type="component" value="Unassembled WGS sequence"/>
</dbReference>
<feature type="domain" description="Pyridoxine 5'-phosphate oxidase dimerisation C-terminal" evidence="7">
    <location>
        <begin position="166"/>
        <end position="205"/>
    </location>
</feature>
<keyword evidence="4 8" id="KW-0560">Oxidoreductase</keyword>
<dbReference type="AlphaFoldDB" id="A0A4Q1QWE2"/>
<evidence type="ECO:0000256" key="2">
    <source>
        <dbReference type="ARBA" id="ARBA00022630"/>
    </source>
</evidence>
<dbReference type="PIRSF" id="PIRSF000190">
    <property type="entry name" value="Pyd_amn-ph_oxd"/>
    <property type="match status" value="1"/>
</dbReference>
<evidence type="ECO:0000313" key="8">
    <source>
        <dbReference type="EMBL" id="RXS66246.1"/>
    </source>
</evidence>
<evidence type="ECO:0000256" key="4">
    <source>
        <dbReference type="ARBA" id="ARBA00023002"/>
    </source>
</evidence>
<evidence type="ECO:0000256" key="3">
    <source>
        <dbReference type="ARBA" id="ARBA00022643"/>
    </source>
</evidence>
<dbReference type="Pfam" id="PF10590">
    <property type="entry name" value="PNP_phzG_C"/>
    <property type="match status" value="1"/>
</dbReference>
<evidence type="ECO:0000256" key="5">
    <source>
        <dbReference type="PIRSR" id="PIRSR000190-2"/>
    </source>
</evidence>
<dbReference type="InterPro" id="IPR019576">
    <property type="entry name" value="Pyridoxamine_oxidase_dimer_C"/>
</dbReference>
<comment type="similarity">
    <text evidence="1">Belongs to the pyridoxamine 5'-phosphate oxidase family.</text>
</comment>
<sequence length="205" mass="22896">MSTVEAYVSDSSEFQNLPADPIEFFRTWFDAAPDRGVREPGALALATADVAGRTSSRIVQINSVTDRGLVFTSHDNSRKGRELAARPWASGVLYWRETGQQIVLAGPVERLPDTEADELWFSRPVQTHAMSTVSRQSEILDDEAALRAESARLSALGVLPRPAPFAGYLLAPESVEFWQSRQDRLHLRLVYLRTDGGWTTRRLQP</sequence>
<proteinExistence type="inferred from homology"/>
<evidence type="ECO:0000313" key="9">
    <source>
        <dbReference type="Proteomes" id="UP000289482"/>
    </source>
</evidence>
<dbReference type="Pfam" id="PF01243">
    <property type="entry name" value="PNPOx_N"/>
    <property type="match status" value="1"/>
</dbReference>
<reference evidence="8 9" key="1">
    <citation type="submission" date="2019-01" db="EMBL/GenBank/DDBJ databases">
        <title>Draft genome sequences of the type strain Streptomyces sioyaensis DSM 40032 and its novel strain, TM32, a thermotolerant antibiotics-producing actinobacterium.</title>
        <authorList>
            <person name="Nakaew N."/>
            <person name="Lumyong S."/>
            <person name="Sloan W.T."/>
            <person name="Sungthong R."/>
        </authorList>
    </citation>
    <scope>NUCLEOTIDE SEQUENCE [LARGE SCALE GENOMIC DNA]</scope>
    <source>
        <strain evidence="8 9">DSM 40032</strain>
    </source>
</reference>
<dbReference type="GO" id="GO:0004733">
    <property type="term" value="F:pyridoxamine phosphate oxidase activity"/>
    <property type="evidence" value="ECO:0007669"/>
    <property type="project" value="UniProtKB-EC"/>
</dbReference>
<dbReference type="InterPro" id="IPR012349">
    <property type="entry name" value="Split_barrel_FMN-bd"/>
</dbReference>
<dbReference type="PANTHER" id="PTHR10851">
    <property type="entry name" value="PYRIDOXINE-5-PHOSPHATE OXIDASE"/>
    <property type="match status" value="1"/>
</dbReference>
<dbReference type="EC" id="1.4.3.5" evidence="8"/>
<feature type="binding site" evidence="5">
    <location>
        <begin position="136"/>
        <end position="137"/>
    </location>
    <ligand>
        <name>FMN</name>
        <dbReference type="ChEBI" id="CHEBI:58210"/>
    </ligand>
</feature>
<dbReference type="InterPro" id="IPR011576">
    <property type="entry name" value="Pyridox_Oxase_N"/>
</dbReference>
<evidence type="ECO:0000259" key="6">
    <source>
        <dbReference type="Pfam" id="PF01243"/>
    </source>
</evidence>
<dbReference type="EMBL" id="SDIF01000039">
    <property type="protein sequence ID" value="RXS66246.1"/>
    <property type="molecule type" value="Genomic_DNA"/>
</dbReference>
<evidence type="ECO:0000256" key="1">
    <source>
        <dbReference type="ARBA" id="ARBA00007301"/>
    </source>
</evidence>
<keyword evidence="9" id="KW-1185">Reference proteome</keyword>
<dbReference type="NCBIfam" id="NF004231">
    <property type="entry name" value="PRK05679.1"/>
    <property type="match status" value="1"/>
</dbReference>
<dbReference type="NCBIfam" id="NF038138">
    <property type="entry name" value="phena_PhzG"/>
    <property type="match status" value="1"/>
</dbReference>
<feature type="binding site" evidence="5">
    <location>
        <position position="188"/>
    </location>
    <ligand>
        <name>FMN</name>
        <dbReference type="ChEBI" id="CHEBI:58210"/>
    </ligand>
</feature>
<keyword evidence="2" id="KW-0285">Flavoprotein</keyword>
<dbReference type="Gene3D" id="2.30.110.10">
    <property type="entry name" value="Electron Transport, Fmn-binding Protein, Chain A"/>
    <property type="match status" value="1"/>
</dbReference>
<dbReference type="GO" id="GO:0010181">
    <property type="term" value="F:FMN binding"/>
    <property type="evidence" value="ECO:0007669"/>
    <property type="project" value="InterPro"/>
</dbReference>
<keyword evidence="3 5" id="KW-0288">FMN</keyword>
<dbReference type="InterPro" id="IPR000659">
    <property type="entry name" value="Pyridox_Oxase"/>
</dbReference>
<gene>
    <name evidence="8" type="primary">pdxH</name>
    <name evidence="8" type="ORF">EST54_15915</name>
</gene>
<feature type="binding site" evidence="5">
    <location>
        <position position="78"/>
    </location>
    <ligand>
        <name>FMN</name>
        <dbReference type="ChEBI" id="CHEBI:58210"/>
    </ligand>
</feature>
<protein>
    <submittedName>
        <fullName evidence="8">Pyridoxamine 5'-phosphate oxidase</fullName>
        <ecNumber evidence="8">1.4.3.5</ecNumber>
    </submittedName>
</protein>
<organism evidence="8 9">
    <name type="scientific">Streptomyces sioyaensis</name>
    <dbReference type="NCBI Taxonomy" id="67364"/>
    <lineage>
        <taxon>Bacteria</taxon>
        <taxon>Bacillati</taxon>
        <taxon>Actinomycetota</taxon>
        <taxon>Actinomycetes</taxon>
        <taxon>Kitasatosporales</taxon>
        <taxon>Streptomycetaceae</taxon>
        <taxon>Streptomyces</taxon>
    </lineage>
</organism>
<comment type="cofactor">
    <cofactor evidence="5">
        <name>FMN</name>
        <dbReference type="ChEBI" id="CHEBI:58210"/>
    </cofactor>
    <text evidence="5">Binds 1 FMN per subunit.</text>
</comment>
<dbReference type="PANTHER" id="PTHR10851:SF0">
    <property type="entry name" value="PYRIDOXINE-5'-PHOSPHATE OXIDASE"/>
    <property type="match status" value="1"/>
</dbReference>
<name>A0A4Q1QWE2_9ACTN</name>
<dbReference type="SUPFAM" id="SSF50475">
    <property type="entry name" value="FMN-binding split barrel"/>
    <property type="match status" value="1"/>
</dbReference>
<evidence type="ECO:0000259" key="7">
    <source>
        <dbReference type="Pfam" id="PF10590"/>
    </source>
</evidence>
<feature type="binding site" evidence="5">
    <location>
        <position position="79"/>
    </location>
    <ligand>
        <name>FMN</name>
        <dbReference type="ChEBI" id="CHEBI:58210"/>
    </ligand>
</feature>
<feature type="binding site" evidence="5">
    <location>
        <position position="101"/>
    </location>
    <ligand>
        <name>FMN</name>
        <dbReference type="ChEBI" id="CHEBI:58210"/>
    </ligand>
</feature>
<feature type="domain" description="Pyridoxamine 5'-phosphate oxidase N-terminal" evidence="6">
    <location>
        <begin position="37"/>
        <end position="153"/>
    </location>
</feature>
<accession>A0A4Q1QWE2</accession>
<comment type="caution">
    <text evidence="8">The sequence shown here is derived from an EMBL/GenBank/DDBJ whole genome shotgun (WGS) entry which is preliminary data.</text>
</comment>